<dbReference type="OrthoDB" id="443538at2"/>
<keyword evidence="4" id="KW-0479">Metal-binding</keyword>
<comment type="similarity">
    <text evidence="2">In the N-terminal section; belongs to the transposase 2 family.</text>
</comment>
<dbReference type="GO" id="GO:0003677">
    <property type="term" value="F:DNA binding"/>
    <property type="evidence" value="ECO:0007669"/>
    <property type="project" value="UniProtKB-KW"/>
</dbReference>
<comment type="caution">
    <text evidence="12">The sequence shown here is derived from an EMBL/GenBank/DDBJ whole genome shotgun (WGS) entry which is preliminary data.</text>
</comment>
<comment type="similarity">
    <text evidence="1">In the C-terminal section; belongs to the transposase 35 family.</text>
</comment>
<evidence type="ECO:0000256" key="2">
    <source>
        <dbReference type="ARBA" id="ARBA00011044"/>
    </source>
</evidence>
<evidence type="ECO:0000313" key="12">
    <source>
        <dbReference type="EMBL" id="ERT07853.1"/>
    </source>
</evidence>
<feature type="domain" description="Cas12f1-like TNB" evidence="10">
    <location>
        <begin position="287"/>
        <end position="354"/>
    </location>
</feature>
<keyword evidence="5" id="KW-0862">Zinc</keyword>
<dbReference type="NCBIfam" id="NF040570">
    <property type="entry name" value="guided_TnpB"/>
    <property type="match status" value="1"/>
</dbReference>
<keyword evidence="6" id="KW-0238">DNA-binding</keyword>
<dbReference type="RefSeq" id="WP_023066009.1">
    <property type="nucleotide sequence ID" value="NZ_AUZM01000017.1"/>
</dbReference>
<dbReference type="GO" id="GO:0046872">
    <property type="term" value="F:metal ion binding"/>
    <property type="evidence" value="ECO:0007669"/>
    <property type="project" value="UniProtKB-KW"/>
</dbReference>
<dbReference type="InterPro" id="IPR010095">
    <property type="entry name" value="Cas12f1-like_TNB"/>
</dbReference>
<dbReference type="AlphaFoldDB" id="U7QIX3"/>
<feature type="region of interest" description="Disordered" evidence="8">
    <location>
        <begin position="195"/>
        <end position="229"/>
    </location>
</feature>
<keyword evidence="3" id="KW-0815">Transposition</keyword>
<dbReference type="Proteomes" id="UP000017127">
    <property type="component" value="Unassembled WGS sequence"/>
</dbReference>
<evidence type="ECO:0000259" key="11">
    <source>
        <dbReference type="Pfam" id="PF12323"/>
    </source>
</evidence>
<dbReference type="PANTHER" id="PTHR30405">
    <property type="entry name" value="TRANSPOSASE"/>
    <property type="match status" value="1"/>
</dbReference>
<feature type="compositionally biased region" description="Basic residues" evidence="8">
    <location>
        <begin position="198"/>
        <end position="229"/>
    </location>
</feature>
<dbReference type="PATRIC" id="fig|1348334.3.peg.2141"/>
<evidence type="ECO:0000256" key="7">
    <source>
        <dbReference type="ARBA" id="ARBA00023172"/>
    </source>
</evidence>
<name>U7QIX3_9CYAN</name>
<dbReference type="Pfam" id="PF01385">
    <property type="entry name" value="OrfB_IS605"/>
    <property type="match status" value="1"/>
</dbReference>
<dbReference type="Pfam" id="PF07282">
    <property type="entry name" value="Cas12f1-like_TNB"/>
    <property type="match status" value="1"/>
</dbReference>
<feature type="domain" description="Transposase putative helix-turn-helix" evidence="11">
    <location>
        <begin position="2"/>
        <end position="46"/>
    </location>
</feature>
<evidence type="ECO:0000256" key="3">
    <source>
        <dbReference type="ARBA" id="ARBA00022578"/>
    </source>
</evidence>
<accession>U7QIX3</accession>
<evidence type="ECO:0000259" key="10">
    <source>
        <dbReference type="Pfam" id="PF07282"/>
    </source>
</evidence>
<evidence type="ECO:0000256" key="4">
    <source>
        <dbReference type="ARBA" id="ARBA00022723"/>
    </source>
</evidence>
<dbReference type="PANTHER" id="PTHR30405:SF25">
    <property type="entry name" value="RNA-GUIDED DNA ENDONUCLEASE INSQ-RELATED"/>
    <property type="match status" value="1"/>
</dbReference>
<dbReference type="NCBIfam" id="TIGR01766">
    <property type="entry name" value="IS200/IS605 family accessory protein TnpB-like domain"/>
    <property type="match status" value="1"/>
</dbReference>
<protein>
    <submittedName>
        <fullName evidence="12">Transposase, IS605 OrfB family</fullName>
    </submittedName>
</protein>
<evidence type="ECO:0000259" key="9">
    <source>
        <dbReference type="Pfam" id="PF01385"/>
    </source>
</evidence>
<reference evidence="12 13" key="1">
    <citation type="journal article" date="2013" name="Front. Microbiol.">
        <title>Comparative genomic analyses of the cyanobacterium, Lyngbya aestuarii BL J, a powerful hydrogen producer.</title>
        <authorList>
            <person name="Kothari A."/>
            <person name="Vaughn M."/>
            <person name="Garcia-Pichel F."/>
        </authorList>
    </citation>
    <scope>NUCLEOTIDE SEQUENCE [LARGE SCALE GENOMIC DNA]</scope>
    <source>
        <strain evidence="12 13">BL J</strain>
    </source>
</reference>
<keyword evidence="13" id="KW-1185">Reference proteome</keyword>
<feature type="region of interest" description="Disordered" evidence="8">
    <location>
        <begin position="373"/>
        <end position="447"/>
    </location>
</feature>
<evidence type="ECO:0000256" key="8">
    <source>
        <dbReference type="SAM" id="MobiDB-lite"/>
    </source>
</evidence>
<sequence length="447" mass="51361">MRNVAKVRLYPTDDQKQTLAKAFGSVRWVWNYCLELNNQVYKETGKGISGMQLKKQLPILKKKEETAWLKETYSQCLQQSVLNLSRAFVNFFEGRAKFPRFKSRHGKQSIQYPQNVKIIENYLSFPVIGNIKANIHRRFDGSLKTVTITKTKTEKYYASILFENEEQEPEISSEGKAIGLDLGLTHFLITSEGSKYNNPRHFKKHSHNLKRKQQKLSRKQKASNSRNKARRLVARAHEKVSNARQDFLHKLSRKIVNENQVIIAENLNVKGMVRNHNLALAISDCGWGMFLNFVDYKAKRDGKTFVEIDRFFPSSKTCNVCLNVVESLPLDIRQWECNHCHTQHDRDINAAINIRDEGLRVIAGRINCAGDPRRQPLASGTEATASGGGVRRNLRSSRSLHPRERRPLIGRKSSVRQLPINEQSKDASTKTVQETGSLRPKAKRRRR</sequence>
<evidence type="ECO:0000313" key="13">
    <source>
        <dbReference type="Proteomes" id="UP000017127"/>
    </source>
</evidence>
<dbReference type="Pfam" id="PF12323">
    <property type="entry name" value="HTH_OrfB_IS605"/>
    <property type="match status" value="1"/>
</dbReference>
<gene>
    <name evidence="12" type="ORF">M595_2207</name>
</gene>
<evidence type="ECO:0000256" key="6">
    <source>
        <dbReference type="ARBA" id="ARBA00023125"/>
    </source>
</evidence>
<keyword evidence="7" id="KW-0233">DNA recombination</keyword>
<dbReference type="InterPro" id="IPR051399">
    <property type="entry name" value="RNA-guided_DNA_endo/Transpos"/>
</dbReference>
<evidence type="ECO:0000256" key="1">
    <source>
        <dbReference type="ARBA" id="ARBA00008761"/>
    </source>
</evidence>
<dbReference type="InterPro" id="IPR001959">
    <property type="entry name" value="Transposase"/>
</dbReference>
<dbReference type="GO" id="GO:0006310">
    <property type="term" value="P:DNA recombination"/>
    <property type="evidence" value="ECO:0007669"/>
    <property type="project" value="UniProtKB-KW"/>
</dbReference>
<proteinExistence type="inferred from homology"/>
<feature type="domain" description="Probable transposase IS891/IS1136/IS1341" evidence="9">
    <location>
        <begin position="163"/>
        <end position="275"/>
    </location>
</feature>
<evidence type="ECO:0000256" key="5">
    <source>
        <dbReference type="ARBA" id="ARBA00022833"/>
    </source>
</evidence>
<dbReference type="GO" id="GO:0032196">
    <property type="term" value="P:transposition"/>
    <property type="evidence" value="ECO:0007669"/>
    <property type="project" value="UniProtKB-KW"/>
</dbReference>
<dbReference type="EMBL" id="AUZM01000017">
    <property type="protein sequence ID" value="ERT07853.1"/>
    <property type="molecule type" value="Genomic_DNA"/>
</dbReference>
<organism evidence="12 13">
    <name type="scientific">Lyngbya aestuarii BL J</name>
    <dbReference type="NCBI Taxonomy" id="1348334"/>
    <lineage>
        <taxon>Bacteria</taxon>
        <taxon>Bacillati</taxon>
        <taxon>Cyanobacteriota</taxon>
        <taxon>Cyanophyceae</taxon>
        <taxon>Oscillatoriophycideae</taxon>
        <taxon>Oscillatoriales</taxon>
        <taxon>Microcoleaceae</taxon>
        <taxon>Lyngbya</taxon>
    </lineage>
</organism>
<dbReference type="InterPro" id="IPR021027">
    <property type="entry name" value="Transposase_put_HTH"/>
</dbReference>